<evidence type="ECO:0000313" key="6">
    <source>
        <dbReference type="EMBL" id="CAI6340960.1"/>
    </source>
</evidence>
<keyword evidence="2 3" id="KW-0862">Zinc</keyword>
<dbReference type="Gene3D" id="2.10.110.10">
    <property type="entry name" value="Cysteine Rich Protein"/>
    <property type="match status" value="2"/>
</dbReference>
<evidence type="ECO:0000259" key="5">
    <source>
        <dbReference type="PROSITE" id="PS50023"/>
    </source>
</evidence>
<feature type="compositionally biased region" description="Basic and acidic residues" evidence="4">
    <location>
        <begin position="473"/>
        <end position="482"/>
    </location>
</feature>
<feature type="compositionally biased region" description="Basic and acidic residues" evidence="4">
    <location>
        <begin position="300"/>
        <end position="324"/>
    </location>
</feature>
<proteinExistence type="predicted"/>
<sequence length="711" mass="77971">METMSLLPKIKCSSCGVDIDIAQLADHICDATAPASEPSFSPTLDRAATFAGSQTTNKHEAPARSRMPPPVKIDPYAANKPFRMPDSPLSPSPLSPGGQKSFQRSATSPLPQLTAPSSPGFSGGRGNPSSQFSASHDHLPNIAKLPSTTYSGSHHGEDHVQPHSLYAPLSPRTDGGENVLKRLNTIAPGPFDGRGYERRPSTSSGPHSPSSTFSPAGHKRTDTQGSSRSFFNQRISLASTGSAMSSNNGGLSLRPRPGMAGTMPPPPPLPPIHLEEKTEGIDAFLERLQKETMGTSRANQDNRSKSPMGRHDRSRSPMRPESRPRSPMRQGLTGSLERESRPEGPRATSRRPPDIRTSNSPPRLTSAKYAGTNSNAAMAMPSDKELPPLPPMKDVPVDAVYTPSDSGRSEDSYASSGFRSVASSRSSPPSSEFGHSRQASKTSRVDNIDEPVQRTLSPDTFVDSRIGPTLFPDSRRVHDHHNMSRGPEPLLKPPTLPQMSASPQSPIDPAIQKGLAYGQRNEKIRSPRDPALSYGPDPPRIPKAQSQALNNRQPSGASRGRCRGCGEAIVGKSIKDSSGRLTGRYHKECFVCRTCRDPFPTAEFYVFENSPYCHQHYHTLNGSLCRTCNRGIEGQYLETDQRLKFHPRCFTCFTCRIVLRDDYYELGRRNFCERHAYAAMNQMNQRNNMLGGPNGQNRNLQKRRTRMMMMR</sequence>
<organism evidence="6 7">
    <name type="scientific">Periconia digitata</name>
    <dbReference type="NCBI Taxonomy" id="1303443"/>
    <lineage>
        <taxon>Eukaryota</taxon>
        <taxon>Fungi</taxon>
        <taxon>Dikarya</taxon>
        <taxon>Ascomycota</taxon>
        <taxon>Pezizomycotina</taxon>
        <taxon>Dothideomycetes</taxon>
        <taxon>Pleosporomycetidae</taxon>
        <taxon>Pleosporales</taxon>
        <taxon>Massarineae</taxon>
        <taxon>Periconiaceae</taxon>
        <taxon>Periconia</taxon>
    </lineage>
</organism>
<feature type="compositionally biased region" description="Low complexity" evidence="4">
    <location>
        <begin position="412"/>
        <end position="433"/>
    </location>
</feature>
<dbReference type="GO" id="GO:0046872">
    <property type="term" value="F:metal ion binding"/>
    <property type="evidence" value="ECO:0007669"/>
    <property type="project" value="UniProtKB-KW"/>
</dbReference>
<gene>
    <name evidence="6" type="ORF">PDIGIT_LOCUS14148</name>
</gene>
<dbReference type="SMART" id="SM00132">
    <property type="entry name" value="LIM"/>
    <property type="match status" value="2"/>
</dbReference>
<feature type="compositionally biased region" description="Low complexity" evidence="4">
    <location>
        <begin position="201"/>
        <end position="215"/>
    </location>
</feature>
<evidence type="ECO:0000256" key="2">
    <source>
        <dbReference type="ARBA" id="ARBA00022833"/>
    </source>
</evidence>
<dbReference type="PROSITE" id="PS00478">
    <property type="entry name" value="LIM_DOMAIN_1"/>
    <property type="match status" value="1"/>
</dbReference>
<dbReference type="CDD" id="cd09397">
    <property type="entry name" value="LIM1_UF1"/>
    <property type="match status" value="1"/>
</dbReference>
<dbReference type="EMBL" id="CAOQHR010000011">
    <property type="protein sequence ID" value="CAI6340960.1"/>
    <property type="molecule type" value="Genomic_DNA"/>
</dbReference>
<dbReference type="AlphaFoldDB" id="A0A9W4URW8"/>
<evidence type="ECO:0000256" key="3">
    <source>
        <dbReference type="PROSITE-ProRule" id="PRU00125"/>
    </source>
</evidence>
<protein>
    <recommendedName>
        <fullName evidence="5">LIM zinc-binding domain-containing protein</fullName>
    </recommendedName>
</protein>
<reference evidence="6" key="1">
    <citation type="submission" date="2023-01" db="EMBL/GenBank/DDBJ databases">
        <authorList>
            <person name="Van Ghelder C."/>
            <person name="Rancurel C."/>
        </authorList>
    </citation>
    <scope>NUCLEOTIDE SEQUENCE</scope>
    <source>
        <strain evidence="6">CNCM I-4278</strain>
    </source>
</reference>
<dbReference type="OrthoDB" id="1112565at2759"/>
<dbReference type="FunFam" id="2.10.110.10:FF:000105">
    <property type="entry name" value="Similar to LIM domain-containing protein"/>
    <property type="match status" value="1"/>
</dbReference>
<dbReference type="PANTHER" id="PTHR24216:SF65">
    <property type="entry name" value="PAXILLIN-LIKE PROTEIN 1"/>
    <property type="match status" value="1"/>
</dbReference>
<dbReference type="InterPro" id="IPR001781">
    <property type="entry name" value="Znf_LIM"/>
</dbReference>
<feature type="compositionally biased region" description="Polar residues" evidence="4">
    <location>
        <begin position="223"/>
        <end position="250"/>
    </location>
</feature>
<name>A0A9W4URW8_9PLEO</name>
<evidence type="ECO:0000256" key="4">
    <source>
        <dbReference type="SAM" id="MobiDB-lite"/>
    </source>
</evidence>
<feature type="compositionally biased region" description="Basic and acidic residues" evidence="4">
    <location>
        <begin position="273"/>
        <end position="290"/>
    </location>
</feature>
<dbReference type="GO" id="GO:0030695">
    <property type="term" value="F:GTPase regulator activity"/>
    <property type="evidence" value="ECO:0007669"/>
    <property type="project" value="UniProtKB-ARBA"/>
</dbReference>
<dbReference type="CDD" id="cd08368">
    <property type="entry name" value="LIM"/>
    <property type="match status" value="1"/>
</dbReference>
<feature type="region of interest" description="Disordered" evidence="4">
    <location>
        <begin position="49"/>
        <end position="561"/>
    </location>
</feature>
<feature type="compositionally biased region" description="Polar residues" evidence="4">
    <location>
        <begin position="98"/>
        <end position="120"/>
    </location>
</feature>
<evidence type="ECO:0000256" key="1">
    <source>
        <dbReference type="ARBA" id="ARBA00022723"/>
    </source>
</evidence>
<dbReference type="Proteomes" id="UP001152607">
    <property type="component" value="Unassembled WGS sequence"/>
</dbReference>
<keyword evidence="1 3" id="KW-0479">Metal-binding</keyword>
<feature type="compositionally biased region" description="Polar residues" evidence="4">
    <location>
        <begin position="544"/>
        <end position="556"/>
    </location>
</feature>
<feature type="domain" description="LIM zinc-binding" evidence="5">
    <location>
        <begin position="560"/>
        <end position="623"/>
    </location>
</feature>
<evidence type="ECO:0000313" key="7">
    <source>
        <dbReference type="Proteomes" id="UP001152607"/>
    </source>
</evidence>
<dbReference type="PROSITE" id="PS50023">
    <property type="entry name" value="LIM_DOMAIN_2"/>
    <property type="match status" value="1"/>
</dbReference>
<dbReference type="Pfam" id="PF00412">
    <property type="entry name" value="LIM"/>
    <property type="match status" value="2"/>
</dbReference>
<dbReference type="SUPFAM" id="SSF57716">
    <property type="entry name" value="Glucocorticoid receptor-like (DNA-binding domain)"/>
    <property type="match status" value="1"/>
</dbReference>
<accession>A0A9W4URW8</accession>
<comment type="caution">
    <text evidence="6">The sequence shown here is derived from an EMBL/GenBank/DDBJ whole genome shotgun (WGS) entry which is preliminary data.</text>
</comment>
<keyword evidence="7" id="KW-1185">Reference proteome</keyword>
<dbReference type="PANTHER" id="PTHR24216">
    <property type="entry name" value="PAXILLIN-RELATED"/>
    <property type="match status" value="1"/>
</dbReference>
<keyword evidence="3" id="KW-0440">LIM domain</keyword>